<dbReference type="InterPro" id="IPR007527">
    <property type="entry name" value="Znf_SWIM"/>
</dbReference>
<gene>
    <name evidence="3" type="ORF">GCM10010466_18320</name>
</gene>
<accession>A0ABP6MW44</accession>
<evidence type="ECO:0000313" key="4">
    <source>
        <dbReference type="Proteomes" id="UP001500320"/>
    </source>
</evidence>
<organism evidence="3 4">
    <name type="scientific">Planomonospora alba</name>
    <dbReference type="NCBI Taxonomy" id="161354"/>
    <lineage>
        <taxon>Bacteria</taxon>
        <taxon>Bacillati</taxon>
        <taxon>Actinomycetota</taxon>
        <taxon>Actinomycetes</taxon>
        <taxon>Streptosporangiales</taxon>
        <taxon>Streptosporangiaceae</taxon>
        <taxon>Planomonospora</taxon>
    </lineage>
</organism>
<comment type="caution">
    <text evidence="3">The sequence shown here is derived from an EMBL/GenBank/DDBJ whole genome shotgun (WGS) entry which is preliminary data.</text>
</comment>
<dbReference type="PROSITE" id="PS50966">
    <property type="entry name" value="ZF_SWIM"/>
    <property type="match status" value="1"/>
</dbReference>
<feature type="domain" description="SWIM-type" evidence="2">
    <location>
        <begin position="51"/>
        <end position="89"/>
    </location>
</feature>
<keyword evidence="1" id="KW-0863">Zinc-finger</keyword>
<proteinExistence type="predicted"/>
<keyword evidence="1" id="KW-0862">Zinc</keyword>
<evidence type="ECO:0000259" key="2">
    <source>
        <dbReference type="PROSITE" id="PS50966"/>
    </source>
</evidence>
<protein>
    <recommendedName>
        <fullName evidence="2">SWIM-type domain-containing protein</fullName>
    </recommendedName>
</protein>
<name>A0ABP6MW44_9ACTN</name>
<keyword evidence="1" id="KW-0479">Metal-binding</keyword>
<keyword evidence="4" id="KW-1185">Reference proteome</keyword>
<sequence>MKEMAELLGSQLERAAGPALARGGELEQAGAVQLVRFGPLCVTAEVDDGAACVEFRRDAEDALRWFCTCAEGRRGVFCAHCAATAQSVRRKTDRKAFSGVPSATASESTVRIAS</sequence>
<reference evidence="4" key="1">
    <citation type="journal article" date="2019" name="Int. J. Syst. Evol. Microbiol.">
        <title>The Global Catalogue of Microorganisms (GCM) 10K type strain sequencing project: providing services to taxonomists for standard genome sequencing and annotation.</title>
        <authorList>
            <consortium name="The Broad Institute Genomics Platform"/>
            <consortium name="The Broad Institute Genome Sequencing Center for Infectious Disease"/>
            <person name="Wu L."/>
            <person name="Ma J."/>
        </authorList>
    </citation>
    <scope>NUCLEOTIDE SEQUENCE [LARGE SCALE GENOMIC DNA]</scope>
    <source>
        <strain evidence="4">JCM 9373</strain>
    </source>
</reference>
<dbReference type="RefSeq" id="WP_344857784.1">
    <property type="nucleotide sequence ID" value="NZ_BAAAUT010000011.1"/>
</dbReference>
<dbReference type="EMBL" id="BAAAUT010000011">
    <property type="protein sequence ID" value="GAA3127858.1"/>
    <property type="molecule type" value="Genomic_DNA"/>
</dbReference>
<evidence type="ECO:0000256" key="1">
    <source>
        <dbReference type="PROSITE-ProRule" id="PRU00325"/>
    </source>
</evidence>
<evidence type="ECO:0000313" key="3">
    <source>
        <dbReference type="EMBL" id="GAA3127858.1"/>
    </source>
</evidence>
<dbReference type="Proteomes" id="UP001500320">
    <property type="component" value="Unassembled WGS sequence"/>
</dbReference>